<evidence type="ECO:0000256" key="1">
    <source>
        <dbReference type="SAM" id="MobiDB-lite"/>
    </source>
</evidence>
<protein>
    <submittedName>
        <fullName evidence="3">Uncharacterized protein</fullName>
    </submittedName>
</protein>
<dbReference type="Proteomes" id="UP000319342">
    <property type="component" value="Chromosome"/>
</dbReference>
<evidence type="ECO:0000313" key="3">
    <source>
        <dbReference type="EMBL" id="QDU84492.1"/>
    </source>
</evidence>
<keyword evidence="4" id="KW-1185">Reference proteome</keyword>
<dbReference type="OrthoDB" id="289287at2"/>
<keyword evidence="2" id="KW-0812">Transmembrane</keyword>
<feature type="compositionally biased region" description="Pro residues" evidence="1">
    <location>
        <begin position="1"/>
        <end position="16"/>
    </location>
</feature>
<name>A0A518CZ71_9BACT</name>
<feature type="transmembrane region" description="Helical" evidence="2">
    <location>
        <begin position="126"/>
        <end position="147"/>
    </location>
</feature>
<keyword evidence="2" id="KW-1133">Transmembrane helix</keyword>
<gene>
    <name evidence="3" type="ORF">Pla163_16020</name>
</gene>
<keyword evidence="2" id="KW-0472">Membrane</keyword>
<reference evidence="3 4" key="1">
    <citation type="submission" date="2019-02" db="EMBL/GenBank/DDBJ databases">
        <title>Deep-cultivation of Planctomycetes and their phenomic and genomic characterization uncovers novel biology.</title>
        <authorList>
            <person name="Wiegand S."/>
            <person name="Jogler M."/>
            <person name="Boedeker C."/>
            <person name="Pinto D."/>
            <person name="Vollmers J."/>
            <person name="Rivas-Marin E."/>
            <person name="Kohn T."/>
            <person name="Peeters S.H."/>
            <person name="Heuer A."/>
            <person name="Rast P."/>
            <person name="Oberbeckmann S."/>
            <person name="Bunk B."/>
            <person name="Jeske O."/>
            <person name="Meyerdierks A."/>
            <person name="Storesund J.E."/>
            <person name="Kallscheuer N."/>
            <person name="Luecker S."/>
            <person name="Lage O.M."/>
            <person name="Pohl T."/>
            <person name="Merkel B.J."/>
            <person name="Hornburger P."/>
            <person name="Mueller R.-W."/>
            <person name="Bruemmer F."/>
            <person name="Labrenz M."/>
            <person name="Spormann A.M."/>
            <person name="Op den Camp H."/>
            <person name="Overmann J."/>
            <person name="Amann R."/>
            <person name="Jetten M.S.M."/>
            <person name="Mascher T."/>
            <person name="Medema M.H."/>
            <person name="Devos D.P."/>
            <person name="Kaster A.-K."/>
            <person name="Ovreas L."/>
            <person name="Rohde M."/>
            <person name="Galperin M.Y."/>
            <person name="Jogler C."/>
        </authorList>
    </citation>
    <scope>NUCLEOTIDE SEQUENCE [LARGE SCALE GENOMIC DNA]</scope>
    <source>
        <strain evidence="3 4">Pla163</strain>
    </source>
</reference>
<dbReference type="EMBL" id="CP036290">
    <property type="protein sequence ID" value="QDU84492.1"/>
    <property type="molecule type" value="Genomic_DNA"/>
</dbReference>
<accession>A0A518CZ71</accession>
<proteinExistence type="predicted"/>
<feature type="compositionally biased region" description="Basic and acidic residues" evidence="1">
    <location>
        <begin position="23"/>
        <end position="56"/>
    </location>
</feature>
<organism evidence="3 4">
    <name type="scientific">Rohdeia mirabilis</name>
    <dbReference type="NCBI Taxonomy" id="2528008"/>
    <lineage>
        <taxon>Bacteria</taxon>
        <taxon>Pseudomonadati</taxon>
        <taxon>Planctomycetota</taxon>
        <taxon>Planctomycetia</taxon>
        <taxon>Planctomycetia incertae sedis</taxon>
        <taxon>Rohdeia</taxon>
    </lineage>
</organism>
<feature type="region of interest" description="Disordered" evidence="1">
    <location>
        <begin position="1"/>
        <end position="67"/>
    </location>
</feature>
<dbReference type="RefSeq" id="WP_145186135.1">
    <property type="nucleotide sequence ID" value="NZ_CP036290.1"/>
</dbReference>
<sequence>MVPVDPDPPTTPPEGTPDPADGAEPKRRSLLPDDHWSKTRDARNHEALDYLRERSRAPGVESGGTSRNQYCMECGGVLPLSYDSFEPADRSVRETCPHCGAEVNPTVRAMFNWVEIDQVPPSDAAALMPFLLVGVLVLVLVAALFVLG</sequence>
<evidence type="ECO:0000256" key="2">
    <source>
        <dbReference type="SAM" id="Phobius"/>
    </source>
</evidence>
<evidence type="ECO:0000313" key="4">
    <source>
        <dbReference type="Proteomes" id="UP000319342"/>
    </source>
</evidence>
<dbReference type="AlphaFoldDB" id="A0A518CZ71"/>